<keyword evidence="2" id="KW-1185">Reference proteome</keyword>
<evidence type="ECO:0000313" key="1">
    <source>
        <dbReference type="EnsemblPlants" id="Bo9g151950.1"/>
    </source>
</evidence>
<reference evidence="1" key="2">
    <citation type="submission" date="2015-03" db="UniProtKB">
        <authorList>
            <consortium name="EnsemblPlants"/>
        </authorList>
    </citation>
    <scope>IDENTIFICATION</scope>
</reference>
<protein>
    <submittedName>
        <fullName evidence="1">Uncharacterized protein</fullName>
    </submittedName>
</protein>
<organism evidence="1 2">
    <name type="scientific">Brassica oleracea var. oleracea</name>
    <dbReference type="NCBI Taxonomy" id="109376"/>
    <lineage>
        <taxon>Eukaryota</taxon>
        <taxon>Viridiplantae</taxon>
        <taxon>Streptophyta</taxon>
        <taxon>Embryophyta</taxon>
        <taxon>Tracheophyta</taxon>
        <taxon>Spermatophyta</taxon>
        <taxon>Magnoliopsida</taxon>
        <taxon>eudicotyledons</taxon>
        <taxon>Gunneridae</taxon>
        <taxon>Pentapetalae</taxon>
        <taxon>rosids</taxon>
        <taxon>malvids</taxon>
        <taxon>Brassicales</taxon>
        <taxon>Brassicaceae</taxon>
        <taxon>Brassiceae</taxon>
        <taxon>Brassica</taxon>
    </lineage>
</organism>
<name>A0A0D3EDT8_BRAOL</name>
<evidence type="ECO:0000313" key="2">
    <source>
        <dbReference type="Proteomes" id="UP000032141"/>
    </source>
</evidence>
<accession>A0A0D3EDT8</accession>
<dbReference type="AlphaFoldDB" id="A0A0D3EDT8"/>
<dbReference type="HOGENOM" id="CLU_2052922_0_0_1"/>
<sequence>MTSTNLNVDAYLITPPNHKHVIHNFEELDLLADTQARRQSIDVEDPATLLDAVMGNEGATVPTRPGTTINHEPPEEHVMSSESHVVIHRRSYQQPTILIQSFIHHILSRSSSLALHIQTW</sequence>
<dbReference type="Gramene" id="Bo9g151950.1">
    <property type="protein sequence ID" value="Bo9g151950.1"/>
    <property type="gene ID" value="Bo9g151950"/>
</dbReference>
<dbReference type="EnsemblPlants" id="Bo9g151950.1">
    <property type="protein sequence ID" value="Bo9g151950.1"/>
    <property type="gene ID" value="Bo9g151950"/>
</dbReference>
<proteinExistence type="predicted"/>
<dbReference type="Proteomes" id="UP000032141">
    <property type="component" value="Chromosome C9"/>
</dbReference>
<reference evidence="1 2" key="1">
    <citation type="journal article" date="2014" name="Genome Biol.">
        <title>Transcriptome and methylome profiling reveals relics of genome dominance in the mesopolyploid Brassica oleracea.</title>
        <authorList>
            <person name="Parkin I.A."/>
            <person name="Koh C."/>
            <person name="Tang H."/>
            <person name="Robinson S.J."/>
            <person name="Kagale S."/>
            <person name="Clarke W.E."/>
            <person name="Town C.D."/>
            <person name="Nixon J."/>
            <person name="Krishnakumar V."/>
            <person name="Bidwell S.L."/>
            <person name="Denoeud F."/>
            <person name="Belcram H."/>
            <person name="Links M.G."/>
            <person name="Just J."/>
            <person name="Clarke C."/>
            <person name="Bender T."/>
            <person name="Huebert T."/>
            <person name="Mason A.S."/>
            <person name="Pires J.C."/>
            <person name="Barker G."/>
            <person name="Moore J."/>
            <person name="Walley P.G."/>
            <person name="Manoli S."/>
            <person name="Batley J."/>
            <person name="Edwards D."/>
            <person name="Nelson M.N."/>
            <person name="Wang X."/>
            <person name="Paterson A.H."/>
            <person name="King G."/>
            <person name="Bancroft I."/>
            <person name="Chalhoub B."/>
            <person name="Sharpe A.G."/>
        </authorList>
    </citation>
    <scope>NUCLEOTIDE SEQUENCE</scope>
    <source>
        <strain evidence="1 2">cv. TO1000</strain>
    </source>
</reference>